<gene>
    <name evidence="12" type="ORF">TeGR_g5074</name>
</gene>
<dbReference type="PANTHER" id="PTHR43247:SF1">
    <property type="entry name" value="PHOSPHOSERINE AMINOTRANSFERASE"/>
    <property type="match status" value="1"/>
</dbReference>
<dbReference type="InterPro" id="IPR015422">
    <property type="entry name" value="PyrdxlP-dep_Trfase_small"/>
</dbReference>
<evidence type="ECO:0000256" key="8">
    <source>
        <dbReference type="ARBA" id="ARBA00022898"/>
    </source>
</evidence>
<comment type="pathway">
    <text evidence="2">Amino-acid biosynthesis; L-serine biosynthesis; L-serine from 3-phospho-D-glycerate: step 2/3.</text>
</comment>
<evidence type="ECO:0000313" key="13">
    <source>
        <dbReference type="Proteomes" id="UP001165060"/>
    </source>
</evidence>
<dbReference type="EC" id="2.6.1.52" evidence="4"/>
<dbReference type="Gene3D" id="3.90.1150.10">
    <property type="entry name" value="Aspartate Aminotransferase, domain 1"/>
    <property type="match status" value="1"/>
</dbReference>
<dbReference type="Pfam" id="PF00266">
    <property type="entry name" value="Aminotran_5"/>
    <property type="match status" value="1"/>
</dbReference>
<dbReference type="HAMAP" id="MF_00160">
    <property type="entry name" value="SerC_aminotrans_5"/>
    <property type="match status" value="1"/>
</dbReference>
<comment type="caution">
    <text evidence="12">The sequence shown here is derived from an EMBL/GenBank/DDBJ whole genome shotgun (WGS) entry which is preliminary data.</text>
</comment>
<keyword evidence="7" id="KW-0808">Transferase</keyword>
<evidence type="ECO:0000256" key="4">
    <source>
        <dbReference type="ARBA" id="ARBA00013030"/>
    </source>
</evidence>
<evidence type="ECO:0000256" key="9">
    <source>
        <dbReference type="ARBA" id="ARBA00023299"/>
    </source>
</evidence>
<evidence type="ECO:0000256" key="10">
    <source>
        <dbReference type="ARBA" id="ARBA00049007"/>
    </source>
</evidence>
<protein>
    <recommendedName>
        <fullName evidence="4">phosphoserine transaminase</fullName>
        <ecNumber evidence="4">2.6.1.52</ecNumber>
    </recommendedName>
</protein>
<dbReference type="InterPro" id="IPR000192">
    <property type="entry name" value="Aminotrans_V_dom"/>
</dbReference>
<dbReference type="NCBIfam" id="NF003764">
    <property type="entry name" value="PRK05355.1"/>
    <property type="match status" value="1"/>
</dbReference>
<keyword evidence="5" id="KW-0032">Aminotransferase</keyword>
<organism evidence="12 13">
    <name type="scientific">Tetraparma gracilis</name>
    <dbReference type="NCBI Taxonomy" id="2962635"/>
    <lineage>
        <taxon>Eukaryota</taxon>
        <taxon>Sar</taxon>
        <taxon>Stramenopiles</taxon>
        <taxon>Ochrophyta</taxon>
        <taxon>Bolidophyceae</taxon>
        <taxon>Parmales</taxon>
        <taxon>Triparmaceae</taxon>
        <taxon>Tetraparma</taxon>
    </lineage>
</organism>
<keyword evidence="8" id="KW-0663">Pyridoxal phosphate</keyword>
<dbReference type="Proteomes" id="UP001165060">
    <property type="component" value="Unassembled WGS sequence"/>
</dbReference>
<dbReference type="InterPro" id="IPR022278">
    <property type="entry name" value="Pser_aminoTfrase"/>
</dbReference>
<dbReference type="Gene3D" id="3.40.640.10">
    <property type="entry name" value="Type I PLP-dependent aspartate aminotransferase-like (Major domain)"/>
    <property type="match status" value="1"/>
</dbReference>
<evidence type="ECO:0000256" key="2">
    <source>
        <dbReference type="ARBA" id="ARBA00005099"/>
    </source>
</evidence>
<dbReference type="InterPro" id="IPR015421">
    <property type="entry name" value="PyrdxlP-dep_Trfase_major"/>
</dbReference>
<comment type="similarity">
    <text evidence="3">Belongs to the class-V pyridoxal-phosphate-dependent aminotransferase family. SerC subfamily.</text>
</comment>
<accession>A0ABQ6MKU2</accession>
<evidence type="ECO:0000313" key="12">
    <source>
        <dbReference type="EMBL" id="GMI27685.1"/>
    </source>
</evidence>
<comment type="cofactor">
    <cofactor evidence="1">
        <name>pyridoxal 5'-phosphate</name>
        <dbReference type="ChEBI" id="CHEBI:597326"/>
    </cofactor>
</comment>
<comment type="catalytic activity">
    <reaction evidence="10">
        <text>O-phospho-L-serine + 2-oxoglutarate = 3-phosphooxypyruvate + L-glutamate</text>
        <dbReference type="Rhea" id="RHEA:14329"/>
        <dbReference type="ChEBI" id="CHEBI:16810"/>
        <dbReference type="ChEBI" id="CHEBI:18110"/>
        <dbReference type="ChEBI" id="CHEBI:29985"/>
        <dbReference type="ChEBI" id="CHEBI:57524"/>
        <dbReference type="EC" id="2.6.1.52"/>
    </reaction>
</comment>
<dbReference type="SUPFAM" id="SSF53383">
    <property type="entry name" value="PLP-dependent transferases"/>
    <property type="match status" value="1"/>
</dbReference>
<evidence type="ECO:0000256" key="3">
    <source>
        <dbReference type="ARBA" id="ARBA00006904"/>
    </source>
</evidence>
<evidence type="ECO:0000256" key="7">
    <source>
        <dbReference type="ARBA" id="ARBA00022679"/>
    </source>
</evidence>
<dbReference type="PIRSF" id="PIRSF000525">
    <property type="entry name" value="SerC"/>
    <property type="match status" value="1"/>
</dbReference>
<keyword evidence="6" id="KW-0028">Amino-acid biosynthesis</keyword>
<dbReference type="InterPro" id="IPR015424">
    <property type="entry name" value="PyrdxlP-dep_Trfase"/>
</dbReference>
<reference evidence="12 13" key="1">
    <citation type="journal article" date="2023" name="Commun. Biol.">
        <title>Genome analysis of Parmales, the sister group of diatoms, reveals the evolutionary specialization of diatoms from phago-mixotrophs to photoautotrophs.</title>
        <authorList>
            <person name="Ban H."/>
            <person name="Sato S."/>
            <person name="Yoshikawa S."/>
            <person name="Yamada K."/>
            <person name="Nakamura Y."/>
            <person name="Ichinomiya M."/>
            <person name="Sato N."/>
            <person name="Blanc-Mathieu R."/>
            <person name="Endo H."/>
            <person name="Kuwata A."/>
            <person name="Ogata H."/>
        </authorList>
    </citation>
    <scope>NUCLEOTIDE SEQUENCE [LARGE SCALE GENOMIC DNA]</scope>
</reference>
<dbReference type="EMBL" id="BRYB01001523">
    <property type="protein sequence ID" value="GMI27685.1"/>
    <property type="molecule type" value="Genomic_DNA"/>
</dbReference>
<keyword evidence="13" id="KW-1185">Reference proteome</keyword>
<proteinExistence type="inferred from homology"/>
<name>A0ABQ6MKU2_9STRA</name>
<feature type="domain" description="Aminotransferase class V" evidence="11">
    <location>
        <begin position="48"/>
        <end position="362"/>
    </location>
</feature>
<evidence type="ECO:0000256" key="5">
    <source>
        <dbReference type="ARBA" id="ARBA00022576"/>
    </source>
</evidence>
<evidence type="ECO:0000259" key="11">
    <source>
        <dbReference type="Pfam" id="PF00266"/>
    </source>
</evidence>
<dbReference type="PANTHER" id="PTHR43247">
    <property type="entry name" value="PHOSPHOSERINE AMINOTRANSFERASE"/>
    <property type="match status" value="1"/>
</dbReference>
<evidence type="ECO:0000256" key="1">
    <source>
        <dbReference type="ARBA" id="ARBA00001933"/>
    </source>
</evidence>
<keyword evidence="9" id="KW-0718">Serine biosynthesis</keyword>
<evidence type="ECO:0000256" key="6">
    <source>
        <dbReference type="ARBA" id="ARBA00022605"/>
    </source>
</evidence>
<sequence>MSTEQGANSQNAPAHVAGLDSRFCDMNDAPLSHTIGPNGAKRAINLCAGQASLPQEVLEKAAAEFVDTDGSGTSIMEMGYRSKPFHRIMERAEASFRTLLNVPDTHEVHFFNGGATLQFAAVPLNLMGGENEGKAADYLMSGHWSEKARNEAKMFGKVNEVAKDPEGTYFSIPPASEWNCDPNAAYFHYTSADTRQGLEIRNFDYDALPPGVPLCCDASANLGSFPMDIARHDVVYAAAHKNFSGSGICYAIIRKDLISRKNQMKAMPTMCNWVKFQEAPNKIYNVPVLTSVWLGMLNCEWMIEKGGIPYFEKLAIERSNLLYDLIDSSDGFYRTFVTAESGFRSRMQVVFTVKTGTGDDIALVEEFLRETNDDLGWLDIRSHPLGLGHDVIRVTMYNHQTIDTITVVRDYMKKFMDSHNTGGEE</sequence>